<dbReference type="EMBL" id="BK032510">
    <property type="protein sequence ID" value="DAF44176.1"/>
    <property type="molecule type" value="Genomic_DNA"/>
</dbReference>
<sequence>MPFKEFIDSFRGYFFYHKLLFDFCLKVKVTFQ</sequence>
<evidence type="ECO:0000313" key="1">
    <source>
        <dbReference type="EMBL" id="DAF44176.1"/>
    </source>
</evidence>
<proteinExistence type="predicted"/>
<reference evidence="1" key="1">
    <citation type="journal article" date="2021" name="Proc. Natl. Acad. Sci. U.S.A.">
        <title>A Catalog of Tens of Thousands of Viruses from Human Metagenomes Reveals Hidden Associations with Chronic Diseases.</title>
        <authorList>
            <person name="Tisza M.J."/>
            <person name="Buck C.B."/>
        </authorList>
    </citation>
    <scope>NUCLEOTIDE SEQUENCE</scope>
    <source>
        <strain evidence="1">CtNQV2</strain>
    </source>
</reference>
<name>A0A8S5RZS8_9CAUD</name>
<protein>
    <submittedName>
        <fullName evidence="1">Uncharacterized protein</fullName>
    </submittedName>
</protein>
<accession>A0A8S5RZS8</accession>
<organism evidence="1">
    <name type="scientific">Myoviridae sp. ctNQV2</name>
    <dbReference type="NCBI Taxonomy" id="2827683"/>
    <lineage>
        <taxon>Viruses</taxon>
        <taxon>Duplodnaviria</taxon>
        <taxon>Heunggongvirae</taxon>
        <taxon>Uroviricota</taxon>
        <taxon>Caudoviricetes</taxon>
    </lineage>
</organism>